<dbReference type="Proteomes" id="UP001595901">
    <property type="component" value="Unassembled WGS sequence"/>
</dbReference>
<keyword evidence="2" id="KW-0472">Membrane</keyword>
<keyword evidence="2" id="KW-0812">Transmembrane</keyword>
<reference evidence="4" key="1">
    <citation type="journal article" date="2019" name="Int. J. Syst. Evol. Microbiol.">
        <title>The Global Catalogue of Microorganisms (GCM) 10K type strain sequencing project: providing services to taxonomists for standard genome sequencing and annotation.</title>
        <authorList>
            <consortium name="The Broad Institute Genomics Platform"/>
            <consortium name="The Broad Institute Genome Sequencing Center for Infectious Disease"/>
            <person name="Wu L."/>
            <person name="Ma J."/>
        </authorList>
    </citation>
    <scope>NUCLEOTIDE SEQUENCE [LARGE SCALE GENOMIC DNA]</scope>
    <source>
        <strain evidence="4">CCUG 58728</strain>
    </source>
</reference>
<accession>A0ABV8D1Q9</accession>
<sequence length="180" mass="20737">MNKLQDQTKDSYQDQIQEIARYRLRRLWTAAGIVPFVILYMIFLVMMNTGNVAQTNIRQFTYVGLGLILSFQFLFVMPYMGKLAKMTQAYPHWKEDLREKVTLSSMEVLKYFLPGIGASLILVIAFVNFYQPNSRPKTTDDYQVPRHSVSYDPHSSEKEDMLDDLHSSSESSEASQSASE</sequence>
<organism evidence="3 4">
    <name type="scientific">Streptococcus dentapri</name>
    <dbReference type="NCBI Taxonomy" id="573564"/>
    <lineage>
        <taxon>Bacteria</taxon>
        <taxon>Bacillati</taxon>
        <taxon>Bacillota</taxon>
        <taxon>Bacilli</taxon>
        <taxon>Lactobacillales</taxon>
        <taxon>Streptococcaceae</taxon>
        <taxon>Streptococcus</taxon>
    </lineage>
</organism>
<proteinExistence type="predicted"/>
<dbReference type="EMBL" id="JBHSAC010000047">
    <property type="protein sequence ID" value="MFC3932211.1"/>
    <property type="molecule type" value="Genomic_DNA"/>
</dbReference>
<feature type="region of interest" description="Disordered" evidence="1">
    <location>
        <begin position="136"/>
        <end position="180"/>
    </location>
</feature>
<protein>
    <submittedName>
        <fullName evidence="3">Uncharacterized protein</fullName>
    </submittedName>
</protein>
<feature type="compositionally biased region" description="Basic and acidic residues" evidence="1">
    <location>
        <begin position="154"/>
        <end position="167"/>
    </location>
</feature>
<evidence type="ECO:0000313" key="4">
    <source>
        <dbReference type="Proteomes" id="UP001595901"/>
    </source>
</evidence>
<evidence type="ECO:0000256" key="2">
    <source>
        <dbReference type="SAM" id="Phobius"/>
    </source>
</evidence>
<comment type="caution">
    <text evidence="3">The sequence shown here is derived from an EMBL/GenBank/DDBJ whole genome shotgun (WGS) entry which is preliminary data.</text>
</comment>
<gene>
    <name evidence="3" type="ORF">ACFOSE_05425</name>
</gene>
<evidence type="ECO:0000313" key="3">
    <source>
        <dbReference type="EMBL" id="MFC3932211.1"/>
    </source>
</evidence>
<feature type="transmembrane region" description="Helical" evidence="2">
    <location>
        <begin position="108"/>
        <end position="130"/>
    </location>
</feature>
<feature type="compositionally biased region" description="Low complexity" evidence="1">
    <location>
        <begin position="168"/>
        <end position="180"/>
    </location>
</feature>
<dbReference type="RefSeq" id="WP_380431393.1">
    <property type="nucleotide sequence ID" value="NZ_JBHSAC010000047.1"/>
</dbReference>
<keyword evidence="4" id="KW-1185">Reference proteome</keyword>
<feature type="transmembrane region" description="Helical" evidence="2">
    <location>
        <begin position="59"/>
        <end position="80"/>
    </location>
</feature>
<evidence type="ECO:0000256" key="1">
    <source>
        <dbReference type="SAM" id="MobiDB-lite"/>
    </source>
</evidence>
<feature type="transmembrane region" description="Helical" evidence="2">
    <location>
        <begin position="27"/>
        <end position="47"/>
    </location>
</feature>
<name>A0ABV8D1Q9_9STRE</name>
<keyword evidence="2" id="KW-1133">Transmembrane helix</keyword>